<feature type="region of interest" description="Disordered" evidence="6">
    <location>
        <begin position="1001"/>
        <end position="1031"/>
    </location>
</feature>
<evidence type="ECO:0000256" key="3">
    <source>
        <dbReference type="ARBA" id="ARBA00022729"/>
    </source>
</evidence>
<dbReference type="Gene3D" id="3.90.1720.10">
    <property type="entry name" value="endopeptidase domain like (from Nostoc punctiforme)"/>
    <property type="match status" value="1"/>
</dbReference>
<dbReference type="PROSITE" id="PS00018">
    <property type="entry name" value="EF_HAND_1"/>
    <property type="match status" value="2"/>
</dbReference>
<evidence type="ECO:0000259" key="7">
    <source>
        <dbReference type="PROSITE" id="PS51935"/>
    </source>
</evidence>
<dbReference type="CDD" id="cd14667">
    <property type="entry name" value="3D_containing_proteins"/>
    <property type="match status" value="1"/>
</dbReference>
<feature type="compositionally biased region" description="Basic and acidic residues" evidence="6">
    <location>
        <begin position="53"/>
        <end position="74"/>
    </location>
</feature>
<feature type="compositionally biased region" description="Polar residues" evidence="6">
    <location>
        <begin position="148"/>
        <end position="160"/>
    </location>
</feature>
<dbReference type="SUPFAM" id="SSF50685">
    <property type="entry name" value="Barwin-like endoglucanases"/>
    <property type="match status" value="1"/>
</dbReference>
<organism evidence="8 9">
    <name type="scientific">Peptoniphilus equinus</name>
    <dbReference type="NCBI Taxonomy" id="3016343"/>
    <lineage>
        <taxon>Bacteria</taxon>
        <taxon>Bacillati</taxon>
        <taxon>Bacillota</taxon>
        <taxon>Tissierellia</taxon>
        <taxon>Tissierellales</taxon>
        <taxon>Peptoniphilaceae</taxon>
        <taxon>Peptoniphilus</taxon>
    </lineage>
</organism>
<feature type="compositionally biased region" description="Basic and acidic residues" evidence="6">
    <location>
        <begin position="201"/>
        <end position="210"/>
    </location>
</feature>
<sequence>MKQSYHNKNTNHAKVDKATMEKNKHDYQYTHHNGREDNFSKKQQEANSQAYLDKNEWSKKEYEVRRQYYNRDSDSDGVIDTSDFHPYDSSIQEAHELQRGEHGERQRKYAEDLRKEENKKAEENKTAYERQQEEARRKEDELRRQETSDYGSQVYTSTPMRPTYYGLTRDEDTNISSLKQHSNDTLPQDANSFTSEARVVNLKDRSDRYKQTKATIKQAKDTSYTDARRGEQSQKRNSQKEKYRHKQAKKYHDAEVKAEKEQAELENLQSSYDRQKEEAEKKRQQLDQQSLGFYDKILSTETNNVWRNNNFKTWDITQEVTSLAGTAKIENRVVNLKDRTKRFKKSKGILKQGKDSSFLFLRDQSAVKAKRSKKIQRRMIRDHRHSDELHDDYERRQRYYNRDSDSDGVIDTSDFHPYDSSIQEAFELDKNQQKFKTESDNSSLVVKKESNLKNKQAQQFNKDHEFSDKLQEQNKSSKNKRGIRLPTDQLLYGVQRKFETLERLNGDENVGVETTAKTGKNTTKAIRKIRQKRKIHKELRALKEAQKEAKAQDNASKIKFSGGAPKGTYKTDKQSFIGKIKHNYERNKSFRLERKRILQRNPTRLRERVVNTIDNLNADRNIGVDTAIKPIHRIQQAKQSTRKAKSLNKFYQKQKNKALARHKKGVGNDIKSTLFERFKRFVTPIPLQESSVGKIVVIMVILICLMVFLFVSCTATFTSLAGYIASTSYVASFQDVTKADKFYSKLEADLAYEQENIESVYPGYDEYRVTKGQIGHDPHLLIAYLTVKYGDFKTEDVEGELREIFKWHYQYQVTKKTETRYRRVRVRGQIVNQPYQVRILEATLFVNDLETVLKNRLGGSGISGGTALSPEQIEAFGGFVNPLGKSNYRVSSNYGYRVHPILGTRKFHEGIDLAEPSGTPVYAVMGGTIVNAKWTGTYGNAIYIDHGNGVQTRYAHLSSLNVKVGQIVAPGDYIGGVGSTGQSTGPHLHFEVRINGKTTDPLPYLKGTEKAPVSGESVTPSNPEGSSEPDVIEETQAEAIERFDIYMESKGNFMFYESPFGNDDWKPKIKKMFGYVYNPETRQVETQNTLDLQGGSKVYAVSDGEITSSGNSATITDETNWTITYIGVNTSKAGHVKVGEELGLSSDVLKIEIRDENGELINPYFHLYSESRLGSNSFTNPELGSYDFATAWGQGGEMPQEATPINDLFEATAYTSNPSENGGYTITAMGTPLQRGVIAVDPNVIPLGSKIWVEGYGVGRAEDTGGAIKGRRLDLLMDSTEEANQWGRRMVRVAMLPDNYQPEPNISVKGQAILNEAQKWLGTPYVYGAKNITKGGIDCSGFVCWVYNNSGWGGRKINTGSHGLYDMSQKISAQEAKPGDLVFFKHTFKDASHPWGSVTHVGIYMGNGKMIHAGNPVNITSIDSSYWQGKFVGFGRIN</sequence>
<comment type="similarity">
    <text evidence="1">Belongs to the peptidase C40 family.</text>
</comment>
<dbReference type="Gene3D" id="2.70.70.10">
    <property type="entry name" value="Glucose Permease (Domain IIA)"/>
    <property type="match status" value="1"/>
</dbReference>
<dbReference type="InterPro" id="IPR000064">
    <property type="entry name" value="NLP_P60_dom"/>
</dbReference>
<evidence type="ECO:0000256" key="1">
    <source>
        <dbReference type="ARBA" id="ARBA00007074"/>
    </source>
</evidence>
<feature type="domain" description="NlpC/P60" evidence="7">
    <location>
        <begin position="1307"/>
        <end position="1438"/>
    </location>
</feature>
<feature type="compositionally biased region" description="Basic and acidic residues" evidence="6">
    <location>
        <begin position="93"/>
        <end position="147"/>
    </location>
</feature>
<reference evidence="8 9" key="1">
    <citation type="submission" date="2023-01" db="EMBL/GenBank/DDBJ databases">
        <authorList>
            <person name="Lee S.H."/>
            <person name="Jung H.S."/>
            <person name="Yun J.U."/>
        </authorList>
    </citation>
    <scope>NUCLEOTIDE SEQUENCE [LARGE SCALE GENOMIC DNA]</scope>
    <source>
        <strain evidence="8 9">CBA3646</strain>
    </source>
</reference>
<dbReference type="InterPro" id="IPR050570">
    <property type="entry name" value="Cell_wall_metabolism_enzyme"/>
</dbReference>
<evidence type="ECO:0000256" key="4">
    <source>
        <dbReference type="ARBA" id="ARBA00022801"/>
    </source>
</evidence>
<accession>A0ABY7QSQ1</accession>
<keyword evidence="3" id="KW-0732">Signal</keyword>
<feature type="region of interest" description="Disordered" evidence="6">
    <location>
        <begin position="1"/>
        <end position="262"/>
    </location>
</feature>
<dbReference type="PANTHER" id="PTHR21666:SF289">
    <property type="entry name" value="L-ALA--D-GLU ENDOPEPTIDASE"/>
    <property type="match status" value="1"/>
</dbReference>
<gene>
    <name evidence="8" type="ORF">O6R05_04740</name>
</gene>
<keyword evidence="9" id="KW-1185">Reference proteome</keyword>
<feature type="compositionally biased region" description="Polar residues" evidence="6">
    <location>
        <begin position="1"/>
        <end position="12"/>
    </location>
</feature>
<dbReference type="RefSeq" id="WP_271190852.1">
    <property type="nucleotide sequence ID" value="NZ_CP115667.1"/>
</dbReference>
<dbReference type="PROSITE" id="PS51935">
    <property type="entry name" value="NLPC_P60"/>
    <property type="match status" value="1"/>
</dbReference>
<keyword evidence="5" id="KW-0788">Thiol protease</keyword>
<evidence type="ECO:0000313" key="9">
    <source>
        <dbReference type="Proteomes" id="UP001210339"/>
    </source>
</evidence>
<dbReference type="PANTHER" id="PTHR21666">
    <property type="entry name" value="PEPTIDASE-RELATED"/>
    <property type="match status" value="1"/>
</dbReference>
<dbReference type="Gene3D" id="2.40.40.10">
    <property type="entry name" value="RlpA-like domain"/>
    <property type="match status" value="1"/>
</dbReference>
<feature type="region of interest" description="Disordered" evidence="6">
    <location>
        <begin position="448"/>
        <end position="484"/>
    </location>
</feature>
<dbReference type="NCBIfam" id="NF045974">
    <property type="entry name" value="conju_CD1108"/>
    <property type="match status" value="1"/>
</dbReference>
<evidence type="ECO:0000256" key="2">
    <source>
        <dbReference type="ARBA" id="ARBA00022670"/>
    </source>
</evidence>
<dbReference type="Pfam" id="PF00877">
    <property type="entry name" value="NLPC_P60"/>
    <property type="match status" value="1"/>
</dbReference>
<feature type="compositionally biased region" description="Basic and acidic residues" evidence="6">
    <location>
        <begin position="226"/>
        <end position="241"/>
    </location>
</feature>
<dbReference type="InterPro" id="IPR011055">
    <property type="entry name" value="Dup_hybrid_motif"/>
</dbReference>
<evidence type="ECO:0000256" key="5">
    <source>
        <dbReference type="ARBA" id="ARBA00022807"/>
    </source>
</evidence>
<proteinExistence type="inferred from homology"/>
<name>A0ABY7QSQ1_9FIRM</name>
<feature type="compositionally biased region" description="Polar residues" evidence="6">
    <location>
        <begin position="174"/>
        <end position="195"/>
    </location>
</feature>
<keyword evidence="2" id="KW-0645">Protease</keyword>
<feature type="compositionally biased region" description="Basic and acidic residues" evidence="6">
    <location>
        <begin position="461"/>
        <end position="472"/>
    </location>
</feature>
<dbReference type="EMBL" id="CP115667">
    <property type="protein sequence ID" value="WBW49320.1"/>
    <property type="molecule type" value="Genomic_DNA"/>
</dbReference>
<feature type="region of interest" description="Disordered" evidence="6">
    <location>
        <begin position="546"/>
        <end position="569"/>
    </location>
</feature>
<feature type="compositionally biased region" description="Basic and acidic residues" evidence="6">
    <location>
        <begin position="13"/>
        <end position="44"/>
    </location>
</feature>
<dbReference type="InterPro" id="IPR016047">
    <property type="entry name" value="M23ase_b-sheet_dom"/>
</dbReference>
<feature type="compositionally biased region" description="Basic and acidic residues" evidence="6">
    <location>
        <begin position="250"/>
        <end position="262"/>
    </location>
</feature>
<dbReference type="InterPro" id="IPR059180">
    <property type="entry name" value="3D_YorM"/>
</dbReference>
<dbReference type="Proteomes" id="UP001210339">
    <property type="component" value="Chromosome"/>
</dbReference>
<dbReference type="Pfam" id="PF01551">
    <property type="entry name" value="Peptidase_M23"/>
    <property type="match status" value="1"/>
</dbReference>
<dbReference type="SUPFAM" id="SSF51261">
    <property type="entry name" value="Duplicated hybrid motif"/>
    <property type="match status" value="1"/>
</dbReference>
<feature type="compositionally biased region" description="Polar residues" evidence="6">
    <location>
        <begin position="1016"/>
        <end position="1025"/>
    </location>
</feature>
<evidence type="ECO:0000313" key="8">
    <source>
        <dbReference type="EMBL" id="WBW49320.1"/>
    </source>
</evidence>
<dbReference type="Pfam" id="PF06725">
    <property type="entry name" value="3D"/>
    <property type="match status" value="1"/>
</dbReference>
<protein>
    <submittedName>
        <fullName evidence="8">Peptidoglycan DD-metalloendopeptidase family protein</fullName>
    </submittedName>
</protein>
<evidence type="ECO:0000256" key="6">
    <source>
        <dbReference type="SAM" id="MobiDB-lite"/>
    </source>
</evidence>
<dbReference type="SUPFAM" id="SSF54001">
    <property type="entry name" value="Cysteine proteinases"/>
    <property type="match status" value="1"/>
</dbReference>
<dbReference type="InterPro" id="IPR018247">
    <property type="entry name" value="EF_Hand_1_Ca_BS"/>
</dbReference>
<keyword evidence="4" id="KW-0378">Hydrolase</keyword>
<dbReference type="InterPro" id="IPR010611">
    <property type="entry name" value="3D_dom"/>
</dbReference>
<dbReference type="InterPro" id="IPR038765">
    <property type="entry name" value="Papain-like_cys_pep_sf"/>
</dbReference>
<dbReference type="CDD" id="cd12797">
    <property type="entry name" value="M23_peptidase"/>
    <property type="match status" value="1"/>
</dbReference>
<dbReference type="InterPro" id="IPR036908">
    <property type="entry name" value="RlpA-like_sf"/>
</dbReference>